<dbReference type="PROSITE" id="PS50088">
    <property type="entry name" value="ANK_REPEAT"/>
    <property type="match status" value="4"/>
</dbReference>
<evidence type="ECO:0000256" key="2">
    <source>
        <dbReference type="ARBA" id="ARBA00023043"/>
    </source>
</evidence>
<reference evidence="5" key="1">
    <citation type="journal article" date="2020" name="Front. Microbiol.">
        <title>Gene regulatory networks of Penicillium echinulatum 2HH and Penicillium oxalicum 114-2 inferred by a computational biology approach.</title>
        <authorList>
            <person name="Lenz A.R."/>
            <person name="Galan-Vasquez E."/>
            <person name="Balbinot E."/>
            <person name="De Abreu F.P."/>
            <person name="De Oliveira N.S."/>
            <person name="Da Rosa L.O."/>
            <person name="De Avila E Silva S."/>
            <person name="Camassola M."/>
            <person name="Dillon A.J.P."/>
            <person name="Perez-Rueda E."/>
        </authorList>
    </citation>
    <scope>NUCLEOTIDE SEQUENCE</scope>
    <source>
        <strain evidence="5">S1M29</strain>
    </source>
</reference>
<dbReference type="PROSITE" id="PS50297">
    <property type="entry name" value="ANK_REP_REGION"/>
    <property type="match status" value="4"/>
</dbReference>
<comment type="caution">
    <text evidence="5">The sequence shown here is derived from an EMBL/GenBank/DDBJ whole genome shotgun (WGS) entry which is preliminary data.</text>
</comment>
<dbReference type="Gene3D" id="1.25.40.20">
    <property type="entry name" value="Ankyrin repeat-containing domain"/>
    <property type="match status" value="1"/>
</dbReference>
<dbReference type="SUPFAM" id="SSF48403">
    <property type="entry name" value="Ankyrin repeat"/>
    <property type="match status" value="1"/>
</dbReference>
<evidence type="ECO:0000313" key="6">
    <source>
        <dbReference type="Proteomes" id="UP000631181"/>
    </source>
</evidence>
<proteinExistence type="predicted"/>
<keyword evidence="1" id="KW-0677">Repeat</keyword>
<accession>A0A8J8W3H8</accession>
<feature type="repeat" description="ANK" evidence="3">
    <location>
        <begin position="186"/>
        <end position="208"/>
    </location>
</feature>
<gene>
    <name evidence="5" type="ORF">PECM_005635</name>
</gene>
<dbReference type="PANTHER" id="PTHR24171">
    <property type="entry name" value="ANKYRIN REPEAT DOMAIN-CONTAINING PROTEIN 39-RELATED"/>
    <property type="match status" value="1"/>
</dbReference>
<dbReference type="Pfam" id="PF12937">
    <property type="entry name" value="F-box-like"/>
    <property type="match status" value="1"/>
</dbReference>
<dbReference type="CDD" id="cd09917">
    <property type="entry name" value="F-box_SF"/>
    <property type="match status" value="1"/>
</dbReference>
<dbReference type="SMART" id="SM00248">
    <property type="entry name" value="ANK"/>
    <property type="match status" value="5"/>
</dbReference>
<feature type="repeat" description="ANK" evidence="3">
    <location>
        <begin position="152"/>
        <end position="176"/>
    </location>
</feature>
<feature type="repeat" description="ANK" evidence="3">
    <location>
        <begin position="84"/>
        <end position="106"/>
    </location>
</feature>
<feature type="domain" description="F-box" evidence="4">
    <location>
        <begin position="6"/>
        <end position="45"/>
    </location>
</feature>
<organism evidence="5 6">
    <name type="scientific">Penicillium ucsense</name>
    <dbReference type="NCBI Taxonomy" id="2839758"/>
    <lineage>
        <taxon>Eukaryota</taxon>
        <taxon>Fungi</taxon>
        <taxon>Dikarya</taxon>
        <taxon>Ascomycota</taxon>
        <taxon>Pezizomycotina</taxon>
        <taxon>Eurotiomycetes</taxon>
        <taxon>Eurotiomycetidae</taxon>
        <taxon>Eurotiales</taxon>
        <taxon>Aspergillaceae</taxon>
        <taxon>Penicillium</taxon>
    </lineage>
</organism>
<keyword evidence="6" id="KW-1185">Reference proteome</keyword>
<keyword evidence="2 3" id="KW-0040">ANK repeat</keyword>
<evidence type="ECO:0000256" key="1">
    <source>
        <dbReference type="ARBA" id="ARBA00022737"/>
    </source>
</evidence>
<protein>
    <recommendedName>
        <fullName evidence="4">F-box domain-containing protein</fullName>
    </recommendedName>
</protein>
<feature type="repeat" description="ANK" evidence="3">
    <location>
        <begin position="118"/>
        <end position="139"/>
    </location>
</feature>
<dbReference type="InterPro" id="IPR001810">
    <property type="entry name" value="F-box_dom"/>
</dbReference>
<dbReference type="EMBL" id="WIWV01000040">
    <property type="protein sequence ID" value="KAF7716462.1"/>
    <property type="molecule type" value="Genomic_DNA"/>
</dbReference>
<name>A0A8J8W3H8_9EURO</name>
<dbReference type="AlphaFoldDB" id="A0A8J8W3H8"/>
<evidence type="ECO:0000259" key="4">
    <source>
        <dbReference type="Pfam" id="PF12937"/>
    </source>
</evidence>
<sequence>MTDLLGLPNEVLLLIAGHLAWQRDIHRLAQTNSRLYNLLDRHLYRYNAERDHSSALLWGAERGREATVRKALSEGANVQARSEGNRTPLSWAANNGHTEIVQLLLRTEGVNPDHPTYGGETPLVLAAWNGHEEVVRLLLATPGVDPNFQTARGETPLSLAAYRGHTGIVKRLLDTGCVDPYAQNFRGETPLTLAAGTGRHEVMKMLLNLQSHGFSSKVSDPGRWKIVAC</sequence>
<dbReference type="OrthoDB" id="1577640at2759"/>
<evidence type="ECO:0000313" key="5">
    <source>
        <dbReference type="EMBL" id="KAF7716462.1"/>
    </source>
</evidence>
<dbReference type="Pfam" id="PF12796">
    <property type="entry name" value="Ank_2"/>
    <property type="match status" value="1"/>
</dbReference>
<dbReference type="Pfam" id="PF13637">
    <property type="entry name" value="Ank_4"/>
    <property type="match status" value="1"/>
</dbReference>
<dbReference type="InterPro" id="IPR002110">
    <property type="entry name" value="Ankyrin_rpt"/>
</dbReference>
<evidence type="ECO:0000256" key="3">
    <source>
        <dbReference type="PROSITE-ProRule" id="PRU00023"/>
    </source>
</evidence>
<dbReference type="Proteomes" id="UP000631181">
    <property type="component" value="Unassembled WGS sequence"/>
</dbReference>
<dbReference type="InterPro" id="IPR036770">
    <property type="entry name" value="Ankyrin_rpt-contain_sf"/>
</dbReference>